<feature type="compositionally biased region" description="Polar residues" evidence="1">
    <location>
        <begin position="68"/>
        <end position="77"/>
    </location>
</feature>
<dbReference type="EMBL" id="JANPWB010000003">
    <property type="protein sequence ID" value="KAJ1200952.1"/>
    <property type="molecule type" value="Genomic_DNA"/>
</dbReference>
<feature type="region of interest" description="Disordered" evidence="1">
    <location>
        <begin position="1"/>
        <end position="77"/>
    </location>
</feature>
<comment type="caution">
    <text evidence="2">The sequence shown here is derived from an EMBL/GenBank/DDBJ whole genome shotgun (WGS) entry which is preliminary data.</text>
</comment>
<name>A0AAV7VJN3_PLEWA</name>
<gene>
    <name evidence="2" type="ORF">NDU88_004772</name>
</gene>
<organism evidence="2 3">
    <name type="scientific">Pleurodeles waltl</name>
    <name type="common">Iberian ribbed newt</name>
    <dbReference type="NCBI Taxonomy" id="8319"/>
    <lineage>
        <taxon>Eukaryota</taxon>
        <taxon>Metazoa</taxon>
        <taxon>Chordata</taxon>
        <taxon>Craniata</taxon>
        <taxon>Vertebrata</taxon>
        <taxon>Euteleostomi</taxon>
        <taxon>Amphibia</taxon>
        <taxon>Batrachia</taxon>
        <taxon>Caudata</taxon>
        <taxon>Salamandroidea</taxon>
        <taxon>Salamandridae</taxon>
        <taxon>Pleurodelinae</taxon>
        <taxon>Pleurodeles</taxon>
    </lineage>
</organism>
<evidence type="ECO:0000313" key="3">
    <source>
        <dbReference type="Proteomes" id="UP001066276"/>
    </source>
</evidence>
<dbReference type="Proteomes" id="UP001066276">
    <property type="component" value="Chromosome 2_1"/>
</dbReference>
<proteinExistence type="predicted"/>
<protein>
    <submittedName>
        <fullName evidence="2">Uncharacterized protein</fullName>
    </submittedName>
</protein>
<dbReference type="AlphaFoldDB" id="A0AAV7VJN3"/>
<evidence type="ECO:0000313" key="2">
    <source>
        <dbReference type="EMBL" id="KAJ1200952.1"/>
    </source>
</evidence>
<evidence type="ECO:0000256" key="1">
    <source>
        <dbReference type="SAM" id="MobiDB-lite"/>
    </source>
</evidence>
<reference evidence="2" key="1">
    <citation type="journal article" date="2022" name="bioRxiv">
        <title>Sequencing and chromosome-scale assembly of the giantPleurodeles waltlgenome.</title>
        <authorList>
            <person name="Brown T."/>
            <person name="Elewa A."/>
            <person name="Iarovenko S."/>
            <person name="Subramanian E."/>
            <person name="Araus A.J."/>
            <person name="Petzold A."/>
            <person name="Susuki M."/>
            <person name="Suzuki K.-i.T."/>
            <person name="Hayashi T."/>
            <person name="Toyoda A."/>
            <person name="Oliveira C."/>
            <person name="Osipova E."/>
            <person name="Leigh N.D."/>
            <person name="Simon A."/>
            <person name="Yun M.H."/>
        </authorList>
    </citation>
    <scope>NUCLEOTIDE SEQUENCE</scope>
    <source>
        <strain evidence="2">20211129_DDA</strain>
        <tissue evidence="2">Liver</tissue>
    </source>
</reference>
<keyword evidence="3" id="KW-1185">Reference proteome</keyword>
<accession>A0AAV7VJN3</accession>
<sequence length="77" mass="8300">MYGRALTPFQDGGAVRRAPEGPPRLGRASRAQAPESERSAEKSPSGAPSGLPRHPPPGWRRTRKSESMRSTAASSFR</sequence>